<evidence type="ECO:0000256" key="3">
    <source>
        <dbReference type="ARBA" id="ARBA00022842"/>
    </source>
</evidence>
<dbReference type="Proteomes" id="UP000714625">
    <property type="component" value="Unassembled WGS sequence"/>
</dbReference>
<dbReference type="PANTHER" id="PTHR46470:SF3">
    <property type="entry name" value="N-ACYLNEURAMINATE-9-PHOSPHATASE"/>
    <property type="match status" value="1"/>
</dbReference>
<comment type="cofactor">
    <cofactor evidence="1">
        <name>Mg(2+)</name>
        <dbReference type="ChEBI" id="CHEBI:18420"/>
    </cofactor>
</comment>
<name>A0AA36UV06_VIBAL</name>
<dbReference type="EMBL" id="AAXMUW010000100">
    <property type="protein sequence ID" value="EGQ9138122.1"/>
    <property type="molecule type" value="Genomic_DNA"/>
</dbReference>
<dbReference type="InterPro" id="IPR023198">
    <property type="entry name" value="PGP-like_dom2"/>
</dbReference>
<sequence>MYDTVILDYGNTLCEMGSLSGSLKAVLKSQHAEQIGDLIERSIQELYIPEQVEQPNWIDVWQKAFHEYKLEFDKSIGLKHLNHFVDSGRLYQYSIPLLEALHNQGTKLILLSNVTGSTEVFQRDVINRGLAKYFDSIIWSSEIGYRKPSRQAFEIALESVGSLAKNSIMVGDSEIADIRGAQLVGISTVLISDLKNTESRASHVVNQANILEHLIRLTNGSRGTTNAWRF</sequence>
<dbReference type="PANTHER" id="PTHR46470">
    <property type="entry name" value="N-ACYLNEURAMINATE-9-PHOSPHATASE"/>
    <property type="match status" value="1"/>
</dbReference>
<organism evidence="4 5">
    <name type="scientific">Vibrio alginolyticus</name>
    <dbReference type="NCBI Taxonomy" id="663"/>
    <lineage>
        <taxon>Bacteria</taxon>
        <taxon>Pseudomonadati</taxon>
        <taxon>Pseudomonadota</taxon>
        <taxon>Gammaproteobacteria</taxon>
        <taxon>Vibrionales</taxon>
        <taxon>Vibrionaceae</taxon>
        <taxon>Vibrio</taxon>
    </lineage>
</organism>
<dbReference type="NCBIfam" id="TIGR01549">
    <property type="entry name" value="HAD-SF-IA-v1"/>
    <property type="match status" value="1"/>
</dbReference>
<dbReference type="Gene3D" id="1.10.150.240">
    <property type="entry name" value="Putative phosphatase, domain 2"/>
    <property type="match status" value="1"/>
</dbReference>
<dbReference type="InterPro" id="IPR036412">
    <property type="entry name" value="HAD-like_sf"/>
</dbReference>
<dbReference type="SUPFAM" id="SSF56784">
    <property type="entry name" value="HAD-like"/>
    <property type="match status" value="1"/>
</dbReference>
<accession>A0AA36UV06</accession>
<dbReference type="InterPro" id="IPR006439">
    <property type="entry name" value="HAD-SF_hydro_IA"/>
</dbReference>
<dbReference type="Gene3D" id="3.40.50.1000">
    <property type="entry name" value="HAD superfamily/HAD-like"/>
    <property type="match status" value="1"/>
</dbReference>
<proteinExistence type="predicted"/>
<dbReference type="SFLD" id="SFLDG01129">
    <property type="entry name" value="C1.5:_HAD__Beta-PGM__Phosphata"/>
    <property type="match status" value="1"/>
</dbReference>
<evidence type="ECO:0000313" key="4">
    <source>
        <dbReference type="EMBL" id="EGQ9138122.1"/>
    </source>
</evidence>
<evidence type="ECO:0000256" key="2">
    <source>
        <dbReference type="ARBA" id="ARBA00022801"/>
    </source>
</evidence>
<gene>
    <name evidence="4" type="ORF">GHY86_23730</name>
</gene>
<protein>
    <submittedName>
        <fullName evidence="4">HAD family hydrolase</fullName>
    </submittedName>
</protein>
<dbReference type="GO" id="GO:0016791">
    <property type="term" value="F:phosphatase activity"/>
    <property type="evidence" value="ECO:0007669"/>
    <property type="project" value="TreeGrafter"/>
</dbReference>
<keyword evidence="3" id="KW-0460">Magnesium</keyword>
<dbReference type="AlphaFoldDB" id="A0AA36UV06"/>
<keyword evidence="2 4" id="KW-0378">Hydrolase</keyword>
<dbReference type="RefSeq" id="WP_234499485.1">
    <property type="nucleotide sequence ID" value="NZ_JACGEA010000032.1"/>
</dbReference>
<dbReference type="GO" id="GO:0019752">
    <property type="term" value="P:carboxylic acid metabolic process"/>
    <property type="evidence" value="ECO:0007669"/>
    <property type="project" value="UniProtKB-ARBA"/>
</dbReference>
<dbReference type="SFLD" id="SFLDS00003">
    <property type="entry name" value="Haloacid_Dehalogenase"/>
    <property type="match status" value="1"/>
</dbReference>
<dbReference type="InterPro" id="IPR041492">
    <property type="entry name" value="HAD_2"/>
</dbReference>
<reference evidence="4" key="1">
    <citation type="submission" date="2019-11" db="EMBL/GenBank/DDBJ databases">
        <authorList>
            <consortium name="PulseNet: The National Subtyping Network for Foodborne Disease Surveillance"/>
            <person name="Tarr C.L."/>
            <person name="Trees E."/>
            <person name="Katz L.S."/>
            <person name="Carleton-Romer H.A."/>
            <person name="Stroika S."/>
            <person name="Kucerova Z."/>
            <person name="Roache K.F."/>
            <person name="Sabol A.L."/>
            <person name="Besser J."/>
            <person name="Gerner-Smidt P."/>
        </authorList>
    </citation>
    <scope>NUCLEOTIDE SEQUENCE</scope>
    <source>
        <strain evidence="4">PNUSAV001129</strain>
    </source>
</reference>
<evidence type="ECO:0000313" key="5">
    <source>
        <dbReference type="Proteomes" id="UP000714625"/>
    </source>
</evidence>
<evidence type="ECO:0000256" key="1">
    <source>
        <dbReference type="ARBA" id="ARBA00001946"/>
    </source>
</evidence>
<dbReference type="InterPro" id="IPR023214">
    <property type="entry name" value="HAD_sf"/>
</dbReference>
<dbReference type="InterPro" id="IPR051400">
    <property type="entry name" value="HAD-like_hydrolase"/>
</dbReference>
<comment type="caution">
    <text evidence="4">The sequence shown here is derived from an EMBL/GenBank/DDBJ whole genome shotgun (WGS) entry which is preliminary data.</text>
</comment>
<dbReference type="Pfam" id="PF13419">
    <property type="entry name" value="HAD_2"/>
    <property type="match status" value="1"/>
</dbReference>